<reference evidence="1 2" key="1">
    <citation type="journal article" date="2023" name="Mol. Biol. Evol.">
        <title>Genomics of Secondarily Temperate Adaptation in the Only Non-Antarctic Icefish.</title>
        <authorList>
            <person name="Rivera-Colon A.G."/>
            <person name="Rayamajhi N."/>
            <person name="Minhas B.F."/>
            <person name="Madrigal G."/>
            <person name="Bilyk K.T."/>
            <person name="Yoon V."/>
            <person name="Hune M."/>
            <person name="Gregory S."/>
            <person name="Cheng C.H.C."/>
            <person name="Catchen J.M."/>
        </authorList>
    </citation>
    <scope>NUCLEOTIDE SEQUENCE [LARGE SCALE GENOMIC DNA]</scope>
    <source>
        <strain evidence="1">JC2023a</strain>
    </source>
</reference>
<dbReference type="AlphaFoldDB" id="A0AAN8BJB0"/>
<proteinExistence type="predicted"/>
<evidence type="ECO:0000313" key="1">
    <source>
        <dbReference type="EMBL" id="KAK5885856.1"/>
    </source>
</evidence>
<keyword evidence="2" id="KW-1185">Reference proteome</keyword>
<protein>
    <submittedName>
        <fullName evidence="1">Uncharacterized protein</fullName>
    </submittedName>
</protein>
<sequence length="87" mass="8914">MYCSAHTEASSSLSLTLSQSFACHWTPAFTKGTVATRSPPTGAQTGVQGQIDGGRLRYALQVRPACAILAPATAPAHSAISAQIGGR</sequence>
<organism evidence="1 2">
    <name type="scientific">Champsocephalus esox</name>
    <name type="common">pike icefish</name>
    <dbReference type="NCBI Taxonomy" id="159716"/>
    <lineage>
        <taxon>Eukaryota</taxon>
        <taxon>Metazoa</taxon>
        <taxon>Chordata</taxon>
        <taxon>Craniata</taxon>
        <taxon>Vertebrata</taxon>
        <taxon>Euteleostomi</taxon>
        <taxon>Actinopterygii</taxon>
        <taxon>Neopterygii</taxon>
        <taxon>Teleostei</taxon>
        <taxon>Neoteleostei</taxon>
        <taxon>Acanthomorphata</taxon>
        <taxon>Eupercaria</taxon>
        <taxon>Perciformes</taxon>
        <taxon>Notothenioidei</taxon>
        <taxon>Channichthyidae</taxon>
        <taxon>Champsocephalus</taxon>
    </lineage>
</organism>
<comment type="caution">
    <text evidence="1">The sequence shown here is derived from an EMBL/GenBank/DDBJ whole genome shotgun (WGS) entry which is preliminary data.</text>
</comment>
<accession>A0AAN8BJB0</accession>
<evidence type="ECO:0000313" key="2">
    <source>
        <dbReference type="Proteomes" id="UP001335648"/>
    </source>
</evidence>
<name>A0AAN8BJB0_9TELE</name>
<gene>
    <name evidence="1" type="ORF">CesoFtcFv8_016952</name>
</gene>
<dbReference type="EMBL" id="JAULUE010002059">
    <property type="protein sequence ID" value="KAK5885856.1"/>
    <property type="molecule type" value="Genomic_DNA"/>
</dbReference>
<dbReference type="Proteomes" id="UP001335648">
    <property type="component" value="Unassembled WGS sequence"/>
</dbReference>